<feature type="region of interest" description="Disordered" evidence="1">
    <location>
        <begin position="19"/>
        <end position="68"/>
    </location>
</feature>
<accession>A0A6A5GHQ0</accession>
<dbReference type="KEGG" id="crq:GCK72_020643"/>
<evidence type="ECO:0000313" key="4">
    <source>
        <dbReference type="Proteomes" id="UP000483820"/>
    </source>
</evidence>
<dbReference type="PANTHER" id="PTHR36517:SF1">
    <property type="entry name" value="C6 DOMAIN-CONTAINING PROTEIN-RELATED"/>
    <property type="match status" value="1"/>
</dbReference>
<feature type="compositionally biased region" description="Low complexity" evidence="1">
    <location>
        <begin position="54"/>
        <end position="68"/>
    </location>
</feature>
<protein>
    <recommendedName>
        <fullName evidence="2">DUF281 domain-containing protein</fullName>
    </recommendedName>
</protein>
<dbReference type="CTD" id="78776968"/>
<comment type="caution">
    <text evidence="3">The sequence shown here is derived from an EMBL/GenBank/DDBJ whole genome shotgun (WGS) entry which is preliminary data.</text>
</comment>
<feature type="compositionally biased region" description="Polar residues" evidence="1">
    <location>
        <begin position="44"/>
        <end position="53"/>
    </location>
</feature>
<dbReference type="Proteomes" id="UP000483820">
    <property type="component" value="Chromosome V"/>
</dbReference>
<dbReference type="InterPro" id="IPR005098">
    <property type="entry name" value="DUF281"/>
</dbReference>
<reference evidence="3 4" key="1">
    <citation type="submission" date="2019-12" db="EMBL/GenBank/DDBJ databases">
        <title>Chromosome-level assembly of the Caenorhabditis remanei genome.</title>
        <authorList>
            <person name="Teterina A.A."/>
            <person name="Willis J.H."/>
            <person name="Phillips P.C."/>
        </authorList>
    </citation>
    <scope>NUCLEOTIDE SEQUENCE [LARGE SCALE GENOMIC DNA]</scope>
    <source>
        <strain evidence="3 4">PX506</strain>
        <tissue evidence="3">Whole organism</tissue>
    </source>
</reference>
<dbReference type="AlphaFoldDB" id="A0A6A5GHQ0"/>
<dbReference type="EMBL" id="WUAV01000005">
    <property type="protein sequence ID" value="KAF1754085.1"/>
    <property type="molecule type" value="Genomic_DNA"/>
</dbReference>
<dbReference type="Pfam" id="PF03436">
    <property type="entry name" value="DUF281"/>
    <property type="match status" value="1"/>
</dbReference>
<feature type="compositionally biased region" description="Low complexity" evidence="1">
    <location>
        <begin position="19"/>
        <end position="37"/>
    </location>
</feature>
<proteinExistence type="predicted"/>
<evidence type="ECO:0000256" key="1">
    <source>
        <dbReference type="SAM" id="MobiDB-lite"/>
    </source>
</evidence>
<feature type="domain" description="DUF281" evidence="2">
    <location>
        <begin position="114"/>
        <end position="168"/>
    </location>
</feature>
<sequence length="191" mass="19887">MIPPEDVYISTTAHILPVSTPITTSTPTTTSTKFSSPGQAPGIATTSIPSAGNSVTPTTATPSTAASVTTPATTMMTTTSAEVCDKCDVNKIAPDLEDPVNTYFTFDVDKPATGCQMVFQVHCMRSDTMICENINIFGTNPTGNRGIATGVTLNSVSSTLTCEADGSWSARDGDVTMISKIVCTFQGCVQP</sequence>
<evidence type="ECO:0000313" key="3">
    <source>
        <dbReference type="EMBL" id="KAF1754085.1"/>
    </source>
</evidence>
<organism evidence="3 4">
    <name type="scientific">Caenorhabditis remanei</name>
    <name type="common">Caenorhabditis vulgaris</name>
    <dbReference type="NCBI Taxonomy" id="31234"/>
    <lineage>
        <taxon>Eukaryota</taxon>
        <taxon>Metazoa</taxon>
        <taxon>Ecdysozoa</taxon>
        <taxon>Nematoda</taxon>
        <taxon>Chromadorea</taxon>
        <taxon>Rhabditida</taxon>
        <taxon>Rhabditina</taxon>
        <taxon>Rhabditomorpha</taxon>
        <taxon>Rhabditoidea</taxon>
        <taxon>Rhabditidae</taxon>
        <taxon>Peloderinae</taxon>
        <taxon>Caenorhabditis</taxon>
    </lineage>
</organism>
<name>A0A6A5GHQ0_CAERE</name>
<dbReference type="GeneID" id="78776968"/>
<dbReference type="RefSeq" id="XP_053582620.1">
    <property type="nucleotide sequence ID" value="XM_053733707.1"/>
</dbReference>
<dbReference type="PANTHER" id="PTHR36517">
    <property type="entry name" value="PROTEIN CBG25732"/>
    <property type="match status" value="1"/>
</dbReference>
<gene>
    <name evidence="3" type="ORF">GCK72_020643</name>
</gene>
<evidence type="ECO:0000259" key="2">
    <source>
        <dbReference type="Pfam" id="PF03436"/>
    </source>
</evidence>